<dbReference type="PANTHER" id="PTHR19848">
    <property type="entry name" value="WD40 REPEAT PROTEIN"/>
    <property type="match status" value="1"/>
</dbReference>
<proteinExistence type="predicted"/>
<dbReference type="SMART" id="SM00320">
    <property type="entry name" value="WD40"/>
    <property type="match status" value="2"/>
</dbReference>
<evidence type="ECO:0000313" key="5">
    <source>
        <dbReference type="Proteomes" id="UP000326289"/>
    </source>
</evidence>
<organism evidence="4 5">
    <name type="scientific">Aspergillus minisclerotigenes</name>
    <dbReference type="NCBI Taxonomy" id="656917"/>
    <lineage>
        <taxon>Eukaryota</taxon>
        <taxon>Fungi</taxon>
        <taxon>Dikarya</taxon>
        <taxon>Ascomycota</taxon>
        <taxon>Pezizomycotina</taxon>
        <taxon>Eurotiomycetes</taxon>
        <taxon>Eurotiomycetidae</taxon>
        <taxon>Eurotiales</taxon>
        <taxon>Aspergillaceae</taxon>
        <taxon>Aspergillus</taxon>
        <taxon>Aspergillus subgen. Circumdati</taxon>
    </lineage>
</organism>
<dbReference type="AlphaFoldDB" id="A0A5N6JH55"/>
<keyword evidence="5" id="KW-1185">Reference proteome</keyword>
<evidence type="ECO:0000256" key="3">
    <source>
        <dbReference type="PROSITE-ProRule" id="PRU00221"/>
    </source>
</evidence>
<keyword evidence="2" id="KW-0677">Repeat</keyword>
<evidence type="ECO:0000256" key="1">
    <source>
        <dbReference type="ARBA" id="ARBA00022574"/>
    </source>
</evidence>
<dbReference type="Proteomes" id="UP000326289">
    <property type="component" value="Unassembled WGS sequence"/>
</dbReference>
<dbReference type="PROSITE" id="PS50082">
    <property type="entry name" value="WD_REPEATS_2"/>
    <property type="match status" value="1"/>
</dbReference>
<keyword evidence="1 3" id="KW-0853">WD repeat</keyword>
<dbReference type="Gene3D" id="2.130.10.10">
    <property type="entry name" value="YVTN repeat-like/Quinoprotein amine dehydrogenase"/>
    <property type="match status" value="1"/>
</dbReference>
<dbReference type="InterPro" id="IPR001680">
    <property type="entry name" value="WD40_rpt"/>
</dbReference>
<evidence type="ECO:0008006" key="6">
    <source>
        <dbReference type="Google" id="ProtNLM"/>
    </source>
</evidence>
<dbReference type="SUPFAM" id="SSF50998">
    <property type="entry name" value="Quinoprotein alcohol dehydrogenase-like"/>
    <property type="match status" value="1"/>
</dbReference>
<sequence length="128" mass="14416">MVYVTQNSTTRNGMRDAETLPRVHMWDVEAKENQHRLLGHTDTIMWVATSPNSTLVASVSWDGTAGIWCEYDFTTNTKQQFARRPGCQLERGSASKPVCTADSSLLVVSDADGAVRFWRLCERVCIYI</sequence>
<evidence type="ECO:0000313" key="4">
    <source>
        <dbReference type="EMBL" id="KAB8278008.1"/>
    </source>
</evidence>
<dbReference type="PROSITE" id="PS50294">
    <property type="entry name" value="WD_REPEATS_REGION"/>
    <property type="match status" value="1"/>
</dbReference>
<reference evidence="4 5" key="1">
    <citation type="submission" date="2019-04" db="EMBL/GenBank/DDBJ databases">
        <title>Fungal friends and foes A comparative genomics study of 23 Aspergillus species from section Flavi.</title>
        <authorList>
            <consortium name="DOE Joint Genome Institute"/>
            <person name="Kjaerbolling I."/>
            <person name="Vesth T.C."/>
            <person name="Frisvad J.C."/>
            <person name="Nybo J.L."/>
            <person name="Theobald S."/>
            <person name="Kildgaard S."/>
            <person name="Petersen T.I."/>
            <person name="Kuo A."/>
            <person name="Sato A."/>
            <person name="Lyhne E.K."/>
            <person name="Kogle M.E."/>
            <person name="Wiebenga A."/>
            <person name="Kun R.S."/>
            <person name="Lubbers R.J."/>
            <person name="Makela M.R."/>
            <person name="Barry K."/>
            <person name="Chovatia M."/>
            <person name="Clum A."/>
            <person name="Daum C."/>
            <person name="Haridas S."/>
            <person name="He G."/>
            <person name="LaButti K."/>
            <person name="Lipzen A."/>
            <person name="Mondo S."/>
            <person name="Pangilinan J."/>
            <person name="Riley R."/>
            <person name="Salamov A."/>
            <person name="Simmons B.A."/>
            <person name="Magnuson J.K."/>
            <person name="Henrissat B."/>
            <person name="Mortensen U.H."/>
            <person name="Larsen T.O."/>
            <person name="De vries R.P."/>
            <person name="Grigoriev I.V."/>
            <person name="Machida M."/>
            <person name="Baker S.E."/>
            <person name="Andersen M.R."/>
        </authorList>
    </citation>
    <scope>NUCLEOTIDE SEQUENCE [LARGE SCALE GENOMIC DNA]</scope>
    <source>
        <strain evidence="4 5">CBS 117635</strain>
    </source>
</reference>
<accession>A0A5N6JH55</accession>
<dbReference type="InterPro" id="IPR011047">
    <property type="entry name" value="Quinoprotein_ADH-like_sf"/>
</dbReference>
<protein>
    <recommendedName>
        <fullName evidence="6">WD40-repeat-containing domain protein</fullName>
    </recommendedName>
</protein>
<dbReference type="InterPro" id="IPR015943">
    <property type="entry name" value="WD40/YVTN_repeat-like_dom_sf"/>
</dbReference>
<name>A0A5N6JH55_9EURO</name>
<dbReference type="PANTHER" id="PTHR19848:SF8">
    <property type="entry name" value="F-BOX AND WD REPEAT DOMAIN CONTAINING 7"/>
    <property type="match status" value="1"/>
</dbReference>
<dbReference type="Pfam" id="PF00400">
    <property type="entry name" value="WD40"/>
    <property type="match status" value="1"/>
</dbReference>
<gene>
    <name evidence="4" type="ORF">BDV30DRAFT_170990</name>
</gene>
<dbReference type="EMBL" id="ML732770">
    <property type="protein sequence ID" value="KAB8278008.1"/>
    <property type="molecule type" value="Genomic_DNA"/>
</dbReference>
<evidence type="ECO:0000256" key="2">
    <source>
        <dbReference type="ARBA" id="ARBA00022737"/>
    </source>
</evidence>
<feature type="repeat" description="WD" evidence="3">
    <location>
        <begin position="37"/>
        <end position="68"/>
    </location>
</feature>